<dbReference type="Pfam" id="PF07228">
    <property type="entry name" value="SpoIIE"/>
    <property type="match status" value="1"/>
</dbReference>
<feature type="transmembrane region" description="Helical" evidence="2">
    <location>
        <begin position="44"/>
        <end position="64"/>
    </location>
</feature>
<dbReference type="SUPFAM" id="SSF81606">
    <property type="entry name" value="PP2C-like"/>
    <property type="match status" value="1"/>
</dbReference>
<evidence type="ECO:0000313" key="5">
    <source>
        <dbReference type="EMBL" id="PJZ72163.1"/>
    </source>
</evidence>
<evidence type="ECO:0000259" key="3">
    <source>
        <dbReference type="SMART" id="SM00331"/>
    </source>
</evidence>
<dbReference type="AlphaFoldDB" id="A0A2M9ZJM4"/>
<dbReference type="OrthoDB" id="9763484at2"/>
<evidence type="ECO:0000313" key="4">
    <source>
        <dbReference type="EMBL" id="PJZ68832.1"/>
    </source>
</evidence>
<dbReference type="PANTHER" id="PTHR43156">
    <property type="entry name" value="STAGE II SPORULATION PROTEIN E-RELATED"/>
    <property type="match status" value="1"/>
</dbReference>
<keyword evidence="6" id="KW-1185">Reference proteome</keyword>
<protein>
    <submittedName>
        <fullName evidence="5">Serine/threonine protein phosphatase</fullName>
    </submittedName>
</protein>
<dbReference type="Proteomes" id="UP000231990">
    <property type="component" value="Unassembled WGS sequence"/>
</dbReference>
<organism evidence="5 7">
    <name type="scientific">Leptospira perolatii</name>
    <dbReference type="NCBI Taxonomy" id="2023191"/>
    <lineage>
        <taxon>Bacteria</taxon>
        <taxon>Pseudomonadati</taxon>
        <taxon>Spirochaetota</taxon>
        <taxon>Spirochaetia</taxon>
        <taxon>Leptospirales</taxon>
        <taxon>Leptospiraceae</taxon>
        <taxon>Leptospira</taxon>
    </lineage>
</organism>
<evidence type="ECO:0000256" key="2">
    <source>
        <dbReference type="SAM" id="Phobius"/>
    </source>
</evidence>
<dbReference type="GO" id="GO:0016791">
    <property type="term" value="F:phosphatase activity"/>
    <property type="evidence" value="ECO:0007669"/>
    <property type="project" value="TreeGrafter"/>
</dbReference>
<comment type="caution">
    <text evidence="5">The sequence shown here is derived from an EMBL/GenBank/DDBJ whole genome shotgun (WGS) entry which is preliminary data.</text>
</comment>
<evidence type="ECO:0000313" key="6">
    <source>
        <dbReference type="Proteomes" id="UP000231962"/>
    </source>
</evidence>
<evidence type="ECO:0000313" key="7">
    <source>
        <dbReference type="Proteomes" id="UP000231990"/>
    </source>
</evidence>
<keyword evidence="2" id="KW-0472">Membrane</keyword>
<accession>A0A2M9ZJM4</accession>
<reference evidence="6 7" key="1">
    <citation type="submission" date="2017-07" db="EMBL/GenBank/DDBJ databases">
        <title>Leptospira spp. isolated from tropical soils.</title>
        <authorList>
            <person name="Thibeaux R."/>
            <person name="Iraola G."/>
            <person name="Ferres I."/>
            <person name="Bierque E."/>
            <person name="Girault D."/>
            <person name="Soupe-Gilbert M.-E."/>
            <person name="Picardeau M."/>
            <person name="Goarant C."/>
        </authorList>
    </citation>
    <scope>NUCLEOTIDE SEQUENCE [LARGE SCALE GENOMIC DNA]</scope>
    <source>
        <strain evidence="5 7">FH1-B-B1</strain>
        <strain evidence="4 6">FH1-B-C1</strain>
    </source>
</reference>
<keyword evidence="2" id="KW-1133">Transmembrane helix</keyword>
<feature type="transmembrane region" description="Helical" evidence="2">
    <location>
        <begin position="101"/>
        <end position="120"/>
    </location>
</feature>
<proteinExistence type="predicted"/>
<feature type="transmembrane region" description="Helical" evidence="2">
    <location>
        <begin position="151"/>
        <end position="170"/>
    </location>
</feature>
<keyword evidence="2" id="KW-0812">Transmembrane</keyword>
<feature type="domain" description="PPM-type phosphatase" evidence="3">
    <location>
        <begin position="227"/>
        <end position="445"/>
    </location>
</feature>
<dbReference type="InterPro" id="IPR052016">
    <property type="entry name" value="Bact_Sigma-Reg"/>
</dbReference>
<name>A0A2M9ZJM4_9LEPT</name>
<dbReference type="InterPro" id="IPR036457">
    <property type="entry name" value="PPM-type-like_dom_sf"/>
</dbReference>
<dbReference type="RefSeq" id="WP_100714685.1">
    <property type="nucleotide sequence ID" value="NZ_NPDY01000015.1"/>
</dbReference>
<dbReference type="Proteomes" id="UP000231962">
    <property type="component" value="Unassembled WGS sequence"/>
</dbReference>
<gene>
    <name evidence="4" type="ORF">CH360_14030</name>
    <name evidence="5" type="ORF">CH373_15570</name>
</gene>
<dbReference type="EMBL" id="NPDZ01000012">
    <property type="protein sequence ID" value="PJZ72163.1"/>
    <property type="molecule type" value="Genomic_DNA"/>
</dbReference>
<sequence>MPTFAHNIKKTARSEVTRSLLQGSFGVVFFWLVLTYLVKSNTPHPAFVIANFTYTVFITFFCNYKMITGRWTAVRWANRSLAFAMPLPIFYGYFSYLDPDYFAVIVIFVLGIELPVLGLATSLFLNIWIVTYYSVFLVPLFLFKYDYLQAHWVQLSVFMAGYFFLHFWLVRASNSVKRMGSQLTRHLVETKQHKRNLSKLHQMLKIDLTLARRLQLDTLPNISHFHSRELQVAAKYLSLETVGGDLYDLVDLGNGRTGLFIADVSGHGVAAALVTMMTKTAFRNHCFECERPDQLLREINSALHGMLERQDFFVTAFYCILDGEGTLHFSSAGHQPILIIRKEEGKVFGLSTVDTFFLGVEPDWKYRADTFRLHGNDKILLYTDGLIEAKNKLGDCYGDARFYQFILEKANLPAEEFLDAMMLDLHTFTAGRKPEDDIAIVCADFVSSIPILMESNSINDQIQ</sequence>
<keyword evidence="1" id="KW-0378">Hydrolase</keyword>
<feature type="transmembrane region" description="Helical" evidence="2">
    <location>
        <begin position="127"/>
        <end position="145"/>
    </location>
</feature>
<dbReference type="InterPro" id="IPR001932">
    <property type="entry name" value="PPM-type_phosphatase-like_dom"/>
</dbReference>
<dbReference type="SMART" id="SM00331">
    <property type="entry name" value="PP2C_SIG"/>
    <property type="match status" value="1"/>
</dbReference>
<feature type="transmembrane region" description="Helical" evidence="2">
    <location>
        <begin position="76"/>
        <end position="95"/>
    </location>
</feature>
<dbReference type="Gene3D" id="3.60.40.10">
    <property type="entry name" value="PPM-type phosphatase domain"/>
    <property type="match status" value="1"/>
</dbReference>
<evidence type="ECO:0000256" key="1">
    <source>
        <dbReference type="ARBA" id="ARBA00022801"/>
    </source>
</evidence>
<dbReference type="EMBL" id="NPDY01000015">
    <property type="protein sequence ID" value="PJZ68832.1"/>
    <property type="molecule type" value="Genomic_DNA"/>
</dbReference>
<dbReference type="PANTHER" id="PTHR43156:SF2">
    <property type="entry name" value="STAGE II SPORULATION PROTEIN E"/>
    <property type="match status" value="1"/>
</dbReference>
<feature type="transmembrane region" description="Helical" evidence="2">
    <location>
        <begin position="20"/>
        <end position="38"/>
    </location>
</feature>